<proteinExistence type="predicted"/>
<dbReference type="AlphaFoldDB" id="A0A3M7PUJ2"/>
<evidence type="ECO:0000313" key="2">
    <source>
        <dbReference type="Proteomes" id="UP000276133"/>
    </source>
</evidence>
<comment type="caution">
    <text evidence="1">The sequence shown here is derived from an EMBL/GenBank/DDBJ whole genome shotgun (WGS) entry which is preliminary data.</text>
</comment>
<dbReference type="Proteomes" id="UP000276133">
    <property type="component" value="Unassembled WGS sequence"/>
</dbReference>
<accession>A0A3M7PUJ2</accession>
<dbReference type="EMBL" id="REGN01008892">
    <property type="protein sequence ID" value="RNA02425.1"/>
    <property type="molecule type" value="Genomic_DNA"/>
</dbReference>
<organism evidence="1 2">
    <name type="scientific">Brachionus plicatilis</name>
    <name type="common">Marine rotifer</name>
    <name type="synonym">Brachionus muelleri</name>
    <dbReference type="NCBI Taxonomy" id="10195"/>
    <lineage>
        <taxon>Eukaryota</taxon>
        <taxon>Metazoa</taxon>
        <taxon>Spiralia</taxon>
        <taxon>Gnathifera</taxon>
        <taxon>Rotifera</taxon>
        <taxon>Eurotatoria</taxon>
        <taxon>Monogononta</taxon>
        <taxon>Pseudotrocha</taxon>
        <taxon>Ploima</taxon>
        <taxon>Brachionidae</taxon>
        <taxon>Brachionus</taxon>
    </lineage>
</organism>
<protein>
    <submittedName>
        <fullName evidence="1">Uncharacterized protein</fullName>
    </submittedName>
</protein>
<reference evidence="1 2" key="1">
    <citation type="journal article" date="2018" name="Sci. Rep.">
        <title>Genomic signatures of local adaptation to the degree of environmental predictability in rotifers.</title>
        <authorList>
            <person name="Franch-Gras L."/>
            <person name="Hahn C."/>
            <person name="Garcia-Roger E.M."/>
            <person name="Carmona M.J."/>
            <person name="Serra M."/>
            <person name="Gomez A."/>
        </authorList>
    </citation>
    <scope>NUCLEOTIDE SEQUENCE [LARGE SCALE GENOMIC DNA]</scope>
    <source>
        <strain evidence="1">HYR1</strain>
    </source>
</reference>
<name>A0A3M7PUJ2_BRAPC</name>
<evidence type="ECO:0000313" key="1">
    <source>
        <dbReference type="EMBL" id="RNA02425.1"/>
    </source>
</evidence>
<keyword evidence="2" id="KW-1185">Reference proteome</keyword>
<gene>
    <name evidence="1" type="ORF">BpHYR1_021429</name>
</gene>
<sequence>MLKMPALFLVCNFKPSASSYHYYIQIRRTPEPFNSLWQSGIVTPFLLKLSKAILNLLQGSTLFEL</sequence>